<dbReference type="SUPFAM" id="SSF53850">
    <property type="entry name" value="Periplasmic binding protein-like II"/>
    <property type="match status" value="1"/>
</dbReference>
<reference evidence="5" key="1">
    <citation type="submission" date="2024-07" db="EMBL/GenBank/DDBJ databases">
        <title>Halotolerant mesophilic bacterium Ornithinibacillus sp. 4-3, sp. nov., isolated from soil.</title>
        <authorList>
            <person name="Sidarenka A.V."/>
            <person name="Guliayeva D.E."/>
            <person name="Leanovich S.I."/>
            <person name="Hileuskaya K.S."/>
            <person name="Akhremchuk A.E."/>
            <person name="Sikolenko M.A."/>
            <person name="Valentovich L.N."/>
        </authorList>
    </citation>
    <scope>NUCLEOTIDE SEQUENCE</scope>
    <source>
        <strain evidence="5">4-3</strain>
    </source>
</reference>
<organism evidence="5">
    <name type="scientific">Ornithinibacillus sp. 4-3</name>
    <dbReference type="NCBI Taxonomy" id="3231488"/>
    <lineage>
        <taxon>Bacteria</taxon>
        <taxon>Bacillati</taxon>
        <taxon>Bacillota</taxon>
        <taxon>Bacilli</taxon>
        <taxon>Bacillales</taxon>
        <taxon>Bacillaceae</taxon>
        <taxon>Ornithinibacillus</taxon>
    </lineage>
</organism>
<protein>
    <submittedName>
        <fullName evidence="5">ABC transporter substrate-binding protein</fullName>
    </submittedName>
</protein>
<evidence type="ECO:0000256" key="2">
    <source>
        <dbReference type="SAM" id="MobiDB-lite"/>
    </source>
</evidence>
<evidence type="ECO:0000313" key="5">
    <source>
        <dbReference type="EMBL" id="XDK32488.1"/>
    </source>
</evidence>
<dbReference type="CDD" id="cd08502">
    <property type="entry name" value="PBP2_NikA_DppA_OppA_like_16"/>
    <property type="match status" value="1"/>
</dbReference>
<dbReference type="Gene3D" id="3.40.190.10">
    <property type="entry name" value="Periplasmic binding protein-like II"/>
    <property type="match status" value="1"/>
</dbReference>
<feature type="chain" id="PRO_5044280096" evidence="3">
    <location>
        <begin position="24"/>
        <end position="537"/>
    </location>
</feature>
<dbReference type="PIRSF" id="PIRSF002741">
    <property type="entry name" value="MppA"/>
    <property type="match status" value="1"/>
</dbReference>
<feature type="region of interest" description="Disordered" evidence="2">
    <location>
        <begin position="26"/>
        <end position="52"/>
    </location>
</feature>
<dbReference type="EMBL" id="CP162599">
    <property type="protein sequence ID" value="XDK32488.1"/>
    <property type="molecule type" value="Genomic_DNA"/>
</dbReference>
<feature type="domain" description="Solute-binding protein family 5" evidence="4">
    <location>
        <begin position="96"/>
        <end position="452"/>
    </location>
</feature>
<dbReference type="GO" id="GO:0015833">
    <property type="term" value="P:peptide transport"/>
    <property type="evidence" value="ECO:0007669"/>
    <property type="project" value="TreeGrafter"/>
</dbReference>
<accession>A0AB39HRT0</accession>
<dbReference type="Pfam" id="PF00496">
    <property type="entry name" value="SBP_bac_5"/>
    <property type="match status" value="1"/>
</dbReference>
<dbReference type="InterPro" id="IPR030678">
    <property type="entry name" value="Peptide/Ni-bd"/>
</dbReference>
<dbReference type="GO" id="GO:0042597">
    <property type="term" value="C:periplasmic space"/>
    <property type="evidence" value="ECO:0007669"/>
    <property type="project" value="UniProtKB-ARBA"/>
</dbReference>
<evidence type="ECO:0000259" key="4">
    <source>
        <dbReference type="Pfam" id="PF00496"/>
    </source>
</evidence>
<dbReference type="RefSeq" id="WP_368653176.1">
    <property type="nucleotide sequence ID" value="NZ_CP162599.1"/>
</dbReference>
<evidence type="ECO:0000256" key="1">
    <source>
        <dbReference type="ARBA" id="ARBA00022729"/>
    </source>
</evidence>
<name>A0AB39HRT0_9BACI</name>
<dbReference type="PROSITE" id="PS51257">
    <property type="entry name" value="PROKAR_LIPOPROTEIN"/>
    <property type="match status" value="1"/>
</dbReference>
<sequence length="537" mass="59880">MKQNKKWLMLVMFLVAAVLVLGACSGDKDESENNNDKDNSEENNDTDTEATAGGTLNFAFNAQPPMLDPTGTTATATRDMVRNIYEQLVTFDSEMNVVPMLAESFEVNEEDATVTFELRQGVKFHNGEEMTAEDVVASMERWAAQSAQAISFLSGVTFKADGDYTVIAQLDKIGGIDMFIFADLTQIAAIMPKEVAEAAGDEPLTEYIGTGPYKFEEWKQDQYIKLLKFEDYVASEEPANGLAGKKEAYADEIVFHIVTDASTRVAGLQSGEYHFANFLSPDSVPQLQADDNVVTLPEINSIPGFVFNKKEGIFTDIKMRQAFAAGVNLEEVMHAAYGDAEFYELDPSLMLEGHAWYTDAGSENYDQRDIEKAKQLLDEAGYNGEEVRILTSREYEDYYTFSVVVQEQLKEAGMNIVLDVVDWSTVLEKREDPSAYDIFISGWGVRPTPVQYPFLDSGAEWPGWTDSPEIDALIEDIQATTDENEQKALVEELQTEFWNYLPILKPGNKADVMGHRASIEGFETLLGPVLWNVSINE</sequence>
<dbReference type="InterPro" id="IPR000914">
    <property type="entry name" value="SBP_5_dom"/>
</dbReference>
<dbReference type="AlphaFoldDB" id="A0AB39HRT0"/>
<dbReference type="GO" id="GO:0043190">
    <property type="term" value="C:ATP-binding cassette (ABC) transporter complex"/>
    <property type="evidence" value="ECO:0007669"/>
    <property type="project" value="InterPro"/>
</dbReference>
<proteinExistence type="predicted"/>
<dbReference type="Gene3D" id="3.10.105.10">
    <property type="entry name" value="Dipeptide-binding Protein, Domain 3"/>
    <property type="match status" value="1"/>
</dbReference>
<dbReference type="InterPro" id="IPR039424">
    <property type="entry name" value="SBP_5"/>
</dbReference>
<dbReference type="PANTHER" id="PTHR30290:SF38">
    <property type="entry name" value="D,D-DIPEPTIDE-BINDING PERIPLASMIC PROTEIN DDPA-RELATED"/>
    <property type="match status" value="1"/>
</dbReference>
<gene>
    <name evidence="5" type="ORF">AB4Y30_16000</name>
</gene>
<dbReference type="PANTHER" id="PTHR30290">
    <property type="entry name" value="PERIPLASMIC BINDING COMPONENT OF ABC TRANSPORTER"/>
    <property type="match status" value="1"/>
</dbReference>
<dbReference type="GO" id="GO:1904680">
    <property type="term" value="F:peptide transmembrane transporter activity"/>
    <property type="evidence" value="ECO:0007669"/>
    <property type="project" value="TreeGrafter"/>
</dbReference>
<feature type="signal peptide" evidence="3">
    <location>
        <begin position="1"/>
        <end position="23"/>
    </location>
</feature>
<keyword evidence="1 3" id="KW-0732">Signal</keyword>
<evidence type="ECO:0000256" key="3">
    <source>
        <dbReference type="SAM" id="SignalP"/>
    </source>
</evidence>